<organism evidence="2 3">
    <name type="scientific">Feifania hominis</name>
    <dbReference type="NCBI Taxonomy" id="2763660"/>
    <lineage>
        <taxon>Bacteria</taxon>
        <taxon>Bacillati</taxon>
        <taxon>Bacillota</taxon>
        <taxon>Clostridia</taxon>
        <taxon>Eubacteriales</taxon>
        <taxon>Feifaniaceae</taxon>
        <taxon>Feifania</taxon>
    </lineage>
</organism>
<proteinExistence type="predicted"/>
<reference evidence="2" key="1">
    <citation type="submission" date="2020-08" db="EMBL/GenBank/DDBJ databases">
        <title>Genome public.</title>
        <authorList>
            <person name="Liu C."/>
            <person name="Sun Q."/>
        </authorList>
    </citation>
    <scope>NUCLEOTIDE SEQUENCE</scope>
    <source>
        <strain evidence="2">BX7</strain>
    </source>
</reference>
<keyword evidence="3" id="KW-1185">Reference proteome</keyword>
<evidence type="ECO:0000256" key="1">
    <source>
        <dbReference type="SAM" id="Phobius"/>
    </source>
</evidence>
<keyword evidence="1" id="KW-1133">Transmembrane helix</keyword>
<dbReference type="Proteomes" id="UP000620366">
    <property type="component" value="Unassembled WGS sequence"/>
</dbReference>
<sequence length="386" mass="44596">MKCQSCKKKIPGGTYCPFCGAQQPVFRQRKTIIAVAVVSLAALLLIAGVLAMTVFSAPRRFDRELKRCLETRDWDAMQQLAAENPDRENADFYATYAGAQKSLKKKNYRTALVSFDRMRPLAQGKQECGVMEEFEELLFPEAYEQGCALLRTGHFETSEDIFELMGEYEFAADLCLYAQIMQAEQYSEGGLLHKFNEIFAKYDRLSAEFLSSDLEFAKSVSKLKSDLQQMQQGNIAYYKKIEEYFDTVADFRWIFEEDCRGGWYFDAEQVLLGYCKGLKEANEFVQNDSGFGQYIESYRFDRIESLAESMPENFHKMLHSKGYQAWTQGGDPYEDDVFYRNWVIFWQDYEEQIVYAVDKLLMDCENVLVRGIYNVENGVTGNANEL</sequence>
<gene>
    <name evidence="2" type="ORF">H8695_06180</name>
</gene>
<feature type="transmembrane region" description="Helical" evidence="1">
    <location>
        <begin position="32"/>
        <end position="55"/>
    </location>
</feature>
<protein>
    <submittedName>
        <fullName evidence="2">Uncharacterized protein</fullName>
    </submittedName>
</protein>
<evidence type="ECO:0000313" key="3">
    <source>
        <dbReference type="Proteomes" id="UP000620366"/>
    </source>
</evidence>
<comment type="caution">
    <text evidence="2">The sequence shown here is derived from an EMBL/GenBank/DDBJ whole genome shotgun (WGS) entry which is preliminary data.</text>
</comment>
<dbReference type="RefSeq" id="WP_249300038.1">
    <property type="nucleotide sequence ID" value="NZ_JACRSP010000002.1"/>
</dbReference>
<keyword evidence="1" id="KW-0472">Membrane</keyword>
<dbReference type="EMBL" id="JACRSP010000002">
    <property type="protein sequence ID" value="MBC8536280.1"/>
    <property type="molecule type" value="Genomic_DNA"/>
</dbReference>
<keyword evidence="1" id="KW-0812">Transmembrane</keyword>
<dbReference type="AlphaFoldDB" id="A0A926DFW4"/>
<accession>A0A926DFW4</accession>
<name>A0A926DFW4_9FIRM</name>
<evidence type="ECO:0000313" key="2">
    <source>
        <dbReference type="EMBL" id="MBC8536280.1"/>
    </source>
</evidence>